<dbReference type="SMART" id="SM00827">
    <property type="entry name" value="PKS_AT"/>
    <property type="match status" value="1"/>
</dbReference>
<dbReference type="PIRSF" id="PIRSF000446">
    <property type="entry name" value="Mct"/>
    <property type="match status" value="1"/>
</dbReference>
<evidence type="ECO:0000256" key="1">
    <source>
        <dbReference type="ARBA" id="ARBA00013258"/>
    </source>
</evidence>
<dbReference type="KEGG" id="mbat:BN1208_0786"/>
<keyword evidence="3 6" id="KW-0808">Transferase</keyword>
<dbReference type="EC" id="2.3.1.39" evidence="1 6"/>
<accession>A0A0D6EVL7</accession>
<dbReference type="Pfam" id="PF00698">
    <property type="entry name" value="Acyl_transf_1"/>
    <property type="match status" value="1"/>
</dbReference>
<name>A0A0D6EVL7_9PROT</name>
<dbReference type="GO" id="GO:0006633">
    <property type="term" value="P:fatty acid biosynthetic process"/>
    <property type="evidence" value="ECO:0007669"/>
    <property type="project" value="TreeGrafter"/>
</dbReference>
<dbReference type="InterPro" id="IPR004410">
    <property type="entry name" value="Malonyl_CoA-ACP_transAc_FabD"/>
</dbReference>
<dbReference type="Proteomes" id="UP000064007">
    <property type="component" value="Chromosome 1"/>
</dbReference>
<evidence type="ECO:0000256" key="3">
    <source>
        <dbReference type="ARBA" id="ARBA00022679"/>
    </source>
</evidence>
<keyword evidence="10" id="KW-1185">Reference proteome</keyword>
<dbReference type="SUPFAM" id="SSF52151">
    <property type="entry name" value="FabD/lysophospholipase-like"/>
    <property type="match status" value="1"/>
</dbReference>
<evidence type="ECO:0000256" key="2">
    <source>
        <dbReference type="ARBA" id="ARBA00018953"/>
    </source>
</evidence>
<dbReference type="Gene3D" id="3.40.366.10">
    <property type="entry name" value="Malonyl-Coenzyme A Acyl Carrier Protein, domain 2"/>
    <property type="match status" value="1"/>
</dbReference>
<dbReference type="InterPro" id="IPR001227">
    <property type="entry name" value="Ac_transferase_dom_sf"/>
</dbReference>
<feature type="active site" evidence="7">
    <location>
        <position position="199"/>
    </location>
</feature>
<dbReference type="PANTHER" id="PTHR42681">
    <property type="entry name" value="MALONYL-COA-ACYL CARRIER PROTEIN TRANSACYLASE, MITOCHONDRIAL"/>
    <property type="match status" value="1"/>
</dbReference>
<sequence length="309" mass="33752">MNNFSFIFPGQGSQAVGMMADFNDHPLIRSTFNEASQILNVDFWKMATEPNEGIHQTIHTQPILLTAGIATWRVWQSKTDRLPSFLAGHSLGEYTALVASNAMEFKDALMLVKYRAEIMQKAVPDGVGAMAAILGMPDSDVMDTCKEARENEVVEAVNFNSPGQVVIAGNILAVARAIDIAKTKGAKRAILLPVSVPSHCSLMQKASEELKEYLTNITIKKPNIPVIHNVDVMEHHDANEIKDALSKQLCHPVRWVDTIEKIALNKISDIAECGPGKVLTGLTKRISAELKGAALINEGAIDEFKALIQ</sequence>
<evidence type="ECO:0000313" key="10">
    <source>
        <dbReference type="Proteomes" id="UP000064007"/>
    </source>
</evidence>
<dbReference type="SUPFAM" id="SSF55048">
    <property type="entry name" value="Probable ACP-binding domain of malonyl-CoA ACP transacylase"/>
    <property type="match status" value="1"/>
</dbReference>
<evidence type="ECO:0000259" key="8">
    <source>
        <dbReference type="SMART" id="SM00827"/>
    </source>
</evidence>
<evidence type="ECO:0000256" key="4">
    <source>
        <dbReference type="ARBA" id="ARBA00023315"/>
    </source>
</evidence>
<dbReference type="GO" id="GO:0004314">
    <property type="term" value="F:[acyl-carrier-protein] S-malonyltransferase activity"/>
    <property type="evidence" value="ECO:0007669"/>
    <property type="project" value="UniProtKB-EC"/>
</dbReference>
<dbReference type="Gene3D" id="3.30.70.250">
    <property type="entry name" value="Malonyl-CoA ACP transacylase, ACP-binding"/>
    <property type="match status" value="1"/>
</dbReference>
<dbReference type="STRING" id="1581557.BN1208_0786"/>
<organism evidence="9 10">
    <name type="scientific">Candidatus Methylopumilus planktonicus</name>
    <dbReference type="NCBI Taxonomy" id="1581557"/>
    <lineage>
        <taxon>Bacteria</taxon>
        <taxon>Pseudomonadati</taxon>
        <taxon>Pseudomonadota</taxon>
        <taxon>Betaproteobacteria</taxon>
        <taxon>Nitrosomonadales</taxon>
        <taxon>Methylophilaceae</taxon>
        <taxon>Candidatus Methylopumilus</taxon>
    </lineage>
</organism>
<keyword evidence="4 6" id="KW-0012">Acyltransferase</keyword>
<dbReference type="FunFam" id="3.30.70.250:FF:000001">
    <property type="entry name" value="Malonyl CoA-acyl carrier protein transacylase"/>
    <property type="match status" value="1"/>
</dbReference>
<evidence type="ECO:0000256" key="5">
    <source>
        <dbReference type="ARBA" id="ARBA00048462"/>
    </source>
</evidence>
<dbReference type="InterPro" id="IPR016036">
    <property type="entry name" value="Malonyl_transacylase_ACP-bd"/>
</dbReference>
<dbReference type="InterPro" id="IPR014043">
    <property type="entry name" value="Acyl_transferase_dom"/>
</dbReference>
<dbReference type="InterPro" id="IPR016035">
    <property type="entry name" value="Acyl_Trfase/lysoPLipase"/>
</dbReference>
<dbReference type="EMBL" id="LN827929">
    <property type="protein sequence ID" value="CEZ19672.1"/>
    <property type="molecule type" value="Genomic_DNA"/>
</dbReference>
<protein>
    <recommendedName>
        <fullName evidence="2 6">Malonyl CoA-acyl carrier protein transacylase</fullName>
        <ecNumber evidence="1 6">2.3.1.39</ecNumber>
    </recommendedName>
</protein>
<gene>
    <name evidence="9" type="primary">fabD</name>
    <name evidence="9" type="ORF">BN1208_0786</name>
</gene>
<comment type="catalytic activity">
    <reaction evidence="5 6">
        <text>holo-[ACP] + malonyl-CoA = malonyl-[ACP] + CoA</text>
        <dbReference type="Rhea" id="RHEA:41792"/>
        <dbReference type="Rhea" id="RHEA-COMP:9623"/>
        <dbReference type="Rhea" id="RHEA-COMP:9685"/>
        <dbReference type="ChEBI" id="CHEBI:57287"/>
        <dbReference type="ChEBI" id="CHEBI:57384"/>
        <dbReference type="ChEBI" id="CHEBI:64479"/>
        <dbReference type="ChEBI" id="CHEBI:78449"/>
        <dbReference type="EC" id="2.3.1.39"/>
    </reaction>
</comment>
<dbReference type="GO" id="GO:0005829">
    <property type="term" value="C:cytosol"/>
    <property type="evidence" value="ECO:0007669"/>
    <property type="project" value="TreeGrafter"/>
</dbReference>
<dbReference type="HOGENOM" id="CLU_030558_0_0_4"/>
<dbReference type="RefSeq" id="WP_046488073.1">
    <property type="nucleotide sequence ID" value="NZ_LN827929.1"/>
</dbReference>
<proteinExistence type="inferred from homology"/>
<dbReference type="AlphaFoldDB" id="A0A0D6EVL7"/>
<dbReference type="InterPro" id="IPR024925">
    <property type="entry name" value="Malonyl_CoA-ACP_transAc"/>
</dbReference>
<dbReference type="PANTHER" id="PTHR42681:SF1">
    <property type="entry name" value="MALONYL-COA-ACYL CARRIER PROTEIN TRANSACYLASE, MITOCHONDRIAL"/>
    <property type="match status" value="1"/>
</dbReference>
<evidence type="ECO:0000256" key="7">
    <source>
        <dbReference type="PIRSR" id="PIRSR000446-1"/>
    </source>
</evidence>
<evidence type="ECO:0000256" key="6">
    <source>
        <dbReference type="PIRNR" id="PIRNR000446"/>
    </source>
</evidence>
<dbReference type="OrthoDB" id="9808564at2"/>
<reference evidence="10" key="1">
    <citation type="submission" date="2014-12" db="EMBL/GenBank/DDBJ databases">
        <authorList>
            <person name="Salcher M.M."/>
        </authorList>
    </citation>
    <scope>NUCLEOTIDE SEQUENCE [LARGE SCALE GENOMIC DNA]</scope>
    <source>
        <strain evidence="10">MMS-10A-171</strain>
    </source>
</reference>
<dbReference type="InterPro" id="IPR050858">
    <property type="entry name" value="Mal-CoA-ACP_Trans/PKS_FabD"/>
</dbReference>
<comment type="similarity">
    <text evidence="6">Belongs to the fabD family.</text>
</comment>
<feature type="active site" evidence="7">
    <location>
        <position position="90"/>
    </location>
</feature>
<feature type="domain" description="Malonyl-CoA:ACP transacylase (MAT)" evidence="8">
    <location>
        <begin position="7"/>
        <end position="300"/>
    </location>
</feature>
<dbReference type="NCBIfam" id="TIGR00128">
    <property type="entry name" value="fabD"/>
    <property type="match status" value="1"/>
</dbReference>
<evidence type="ECO:0000313" key="9">
    <source>
        <dbReference type="EMBL" id="CEZ19672.1"/>
    </source>
</evidence>